<feature type="domain" description="Aminomethyltransferase C-terminal" evidence="12">
    <location>
        <begin position="410"/>
        <end position="489"/>
    </location>
</feature>
<comment type="subunit">
    <text evidence="3">The glycine cleavage system is composed of four proteins: P, T, L and H.</text>
</comment>
<dbReference type="GO" id="GO:0008168">
    <property type="term" value="F:methyltransferase activity"/>
    <property type="evidence" value="ECO:0007669"/>
    <property type="project" value="UniProtKB-KW"/>
</dbReference>
<dbReference type="GO" id="GO:0008483">
    <property type="term" value="F:transaminase activity"/>
    <property type="evidence" value="ECO:0007669"/>
    <property type="project" value="UniProtKB-KW"/>
</dbReference>
<dbReference type="FunFam" id="4.10.1250.10:FF:000002">
    <property type="entry name" value="Aminomethyltransferase"/>
    <property type="match status" value="1"/>
</dbReference>
<dbReference type="SUPFAM" id="SSF101790">
    <property type="entry name" value="Aminomethyltransferase beta-barrel domain"/>
    <property type="match status" value="1"/>
</dbReference>
<comment type="catalytic activity">
    <reaction evidence="10">
        <text>N(6)-[(R)-S(8)-aminomethyldihydrolipoyl]-L-lysyl-[protein] + (6S)-5,6,7,8-tetrahydrofolate = N(6)-[(R)-dihydrolipoyl]-L-lysyl-[protein] + (6R)-5,10-methylene-5,6,7,8-tetrahydrofolate + NH4(+)</text>
        <dbReference type="Rhea" id="RHEA:16945"/>
        <dbReference type="Rhea" id="RHEA-COMP:10475"/>
        <dbReference type="Rhea" id="RHEA-COMP:10492"/>
        <dbReference type="ChEBI" id="CHEBI:15636"/>
        <dbReference type="ChEBI" id="CHEBI:28938"/>
        <dbReference type="ChEBI" id="CHEBI:57453"/>
        <dbReference type="ChEBI" id="CHEBI:83100"/>
        <dbReference type="ChEBI" id="CHEBI:83143"/>
        <dbReference type="EC" id="2.1.2.10"/>
    </reaction>
</comment>
<evidence type="ECO:0000259" key="12">
    <source>
        <dbReference type="Pfam" id="PF08669"/>
    </source>
</evidence>
<keyword evidence="6 13" id="KW-0808">Transferase</keyword>
<keyword evidence="14" id="KW-1185">Reference proteome</keyword>
<dbReference type="OrthoDB" id="10263536at2759"/>
<dbReference type="GO" id="GO:0005739">
    <property type="term" value="C:mitochondrion"/>
    <property type="evidence" value="ECO:0007669"/>
    <property type="project" value="UniProtKB-SubCell"/>
</dbReference>
<dbReference type="Gene3D" id="2.40.30.110">
    <property type="entry name" value="Aminomethyltransferase beta-barrel domains"/>
    <property type="match status" value="1"/>
</dbReference>
<dbReference type="SUPFAM" id="SSF103025">
    <property type="entry name" value="Folate-binding domain"/>
    <property type="match status" value="1"/>
</dbReference>
<evidence type="ECO:0000313" key="14">
    <source>
        <dbReference type="Proteomes" id="UP000011668"/>
    </source>
</evidence>
<dbReference type="EMBL" id="AFRT01001438">
    <property type="protein sequence ID" value="ELU40384.1"/>
    <property type="molecule type" value="Genomic_DNA"/>
</dbReference>
<dbReference type="Gene3D" id="4.10.1250.10">
    <property type="entry name" value="Aminomethyltransferase fragment"/>
    <property type="match status" value="1"/>
</dbReference>
<dbReference type="InterPro" id="IPR013977">
    <property type="entry name" value="GcvT_C"/>
</dbReference>
<dbReference type="STRING" id="983506.L8WVK8"/>
<sequence length="500" mass="55378">MICLRDLDGFLVRDGCIFNAYIYQAVLFYSARGRPGRLFVGIFMEHMVVLYKLVIIRSRVMTSMAAVQLSRTIASRVSTKFVGPNVPLHGITLARRFATATDLRKTILHDYHVANQAKMVPFAGYSMPLQYGTVGQIASHNHVRQSVGLFDVSHMLQSYISGPSATAFLEYLTPSSLSSLPEFSSTLSVLLNENGGIIDDTIISKHAPDVYYVVTNAGRRERDLAWFQEQIEKWNNEEGKGRGKEVNIEVLENWGLVALQGARLHKFWKTGITIENQDPRQQRFYKISARLISPHLCLAAQRSLISRESVVMLHVEATQGKMDLRYVSSLGHTVNITELISKPPVQLTGLGARDSLRLEAGMCLYGNDLDETTSPVEAGLSWVIGKSRKEKGGFIGAETVLKQLKEGVTRRRVGFVIPEAPAREGAKIFAVDSPETQIGVVTSGIPSPTLGTNIAMGYIKHGHHKKGTKVLIDVRKKLRDAEVKGMPFVPTKYWKGAAPS</sequence>
<protein>
    <recommendedName>
        <fullName evidence="4">aminomethyltransferase</fullName>
        <ecNumber evidence="4">2.1.2.10</ecNumber>
    </recommendedName>
    <alternativeName>
        <fullName evidence="9">Glycine cleavage system T protein</fullName>
    </alternativeName>
</protein>
<keyword evidence="5" id="KW-0032">Aminotransferase</keyword>
<evidence type="ECO:0000256" key="7">
    <source>
        <dbReference type="ARBA" id="ARBA00022946"/>
    </source>
</evidence>
<accession>L8WVK8</accession>
<dbReference type="PANTHER" id="PTHR43757">
    <property type="entry name" value="AMINOMETHYLTRANSFERASE"/>
    <property type="match status" value="1"/>
</dbReference>
<evidence type="ECO:0000256" key="4">
    <source>
        <dbReference type="ARBA" id="ARBA00012616"/>
    </source>
</evidence>
<dbReference type="AlphaFoldDB" id="L8WVK8"/>
<keyword evidence="13" id="KW-0489">Methyltransferase</keyword>
<dbReference type="Gene3D" id="3.30.1360.120">
    <property type="entry name" value="Probable tRNA modification gtpase trme, domain 1"/>
    <property type="match status" value="1"/>
</dbReference>
<evidence type="ECO:0000256" key="9">
    <source>
        <dbReference type="ARBA" id="ARBA00031395"/>
    </source>
</evidence>
<dbReference type="FunFam" id="2.40.30.110:FF:000002">
    <property type="entry name" value="Aminomethyltransferase"/>
    <property type="match status" value="1"/>
</dbReference>
<dbReference type="GO" id="GO:0004047">
    <property type="term" value="F:aminomethyltransferase activity"/>
    <property type="evidence" value="ECO:0007669"/>
    <property type="project" value="UniProtKB-EC"/>
</dbReference>
<evidence type="ECO:0000256" key="10">
    <source>
        <dbReference type="ARBA" id="ARBA00047665"/>
    </source>
</evidence>
<dbReference type="InterPro" id="IPR028896">
    <property type="entry name" value="GcvT/YgfZ/DmdA"/>
</dbReference>
<comment type="similarity">
    <text evidence="2">Belongs to the GcvT family.</text>
</comment>
<keyword evidence="8" id="KW-0496">Mitochondrion</keyword>
<dbReference type="Pfam" id="PF01571">
    <property type="entry name" value="GCV_T"/>
    <property type="match status" value="1"/>
</dbReference>
<evidence type="ECO:0000256" key="3">
    <source>
        <dbReference type="ARBA" id="ARBA00011690"/>
    </source>
</evidence>
<reference evidence="13 14" key="1">
    <citation type="journal article" date="2013" name="Nat. Commun.">
        <title>The evolution and pathogenic mechanisms of the rice sheath blight pathogen.</title>
        <authorList>
            <person name="Zheng A."/>
            <person name="Lin R."/>
            <person name="Xu L."/>
            <person name="Qin P."/>
            <person name="Tang C."/>
            <person name="Ai P."/>
            <person name="Zhang D."/>
            <person name="Liu Y."/>
            <person name="Sun Z."/>
            <person name="Feng H."/>
            <person name="Wang Y."/>
            <person name="Chen Y."/>
            <person name="Liang X."/>
            <person name="Fu R."/>
            <person name="Li Q."/>
            <person name="Zhang J."/>
            <person name="Yu X."/>
            <person name="Xie Z."/>
            <person name="Ding L."/>
            <person name="Guan P."/>
            <person name="Tang J."/>
            <person name="Liang Y."/>
            <person name="Wang S."/>
            <person name="Deng Q."/>
            <person name="Li S."/>
            <person name="Zhu J."/>
            <person name="Wang L."/>
            <person name="Liu H."/>
            <person name="Li P."/>
        </authorList>
    </citation>
    <scope>NUCLEOTIDE SEQUENCE [LARGE SCALE GENOMIC DNA]</scope>
    <source>
        <strain evidence="14">AG-1 IA</strain>
    </source>
</reference>
<evidence type="ECO:0000313" key="13">
    <source>
        <dbReference type="EMBL" id="ELU40384.1"/>
    </source>
</evidence>
<organism evidence="13 14">
    <name type="scientific">Thanatephorus cucumeris (strain AG1-IA)</name>
    <name type="common">Rice sheath blight fungus</name>
    <name type="synonym">Rhizoctonia solani</name>
    <dbReference type="NCBI Taxonomy" id="983506"/>
    <lineage>
        <taxon>Eukaryota</taxon>
        <taxon>Fungi</taxon>
        <taxon>Dikarya</taxon>
        <taxon>Basidiomycota</taxon>
        <taxon>Agaricomycotina</taxon>
        <taxon>Agaricomycetes</taxon>
        <taxon>Cantharellales</taxon>
        <taxon>Ceratobasidiaceae</taxon>
        <taxon>Rhizoctonia</taxon>
        <taxon>Rhizoctonia solani AG-1</taxon>
    </lineage>
</organism>
<dbReference type="InterPro" id="IPR027266">
    <property type="entry name" value="TrmE/GcvT-like"/>
</dbReference>
<dbReference type="Proteomes" id="UP000011668">
    <property type="component" value="Unassembled WGS sequence"/>
</dbReference>
<name>L8WVK8_THACA</name>
<dbReference type="InterPro" id="IPR029043">
    <property type="entry name" value="GcvT/YgfZ_C"/>
</dbReference>
<evidence type="ECO:0000256" key="2">
    <source>
        <dbReference type="ARBA" id="ARBA00008609"/>
    </source>
</evidence>
<comment type="subcellular location">
    <subcellularLocation>
        <location evidence="1">Mitochondrion</location>
    </subcellularLocation>
</comment>
<dbReference type="FunFam" id="3.30.70.1400:FF:000001">
    <property type="entry name" value="Aminomethyltransferase"/>
    <property type="match status" value="1"/>
</dbReference>
<feature type="domain" description="GCVT N-terminal" evidence="11">
    <location>
        <begin position="108"/>
        <end position="386"/>
    </location>
</feature>
<comment type="caution">
    <text evidence="13">The sequence shown here is derived from an EMBL/GenBank/DDBJ whole genome shotgun (WGS) entry which is preliminary data.</text>
</comment>
<dbReference type="Pfam" id="PF08669">
    <property type="entry name" value="GCV_T_C"/>
    <property type="match status" value="1"/>
</dbReference>
<evidence type="ECO:0000259" key="11">
    <source>
        <dbReference type="Pfam" id="PF01571"/>
    </source>
</evidence>
<proteinExistence type="inferred from homology"/>
<keyword evidence="7" id="KW-0809">Transit peptide</keyword>
<gene>
    <name evidence="13" type="ORF">AG1IA_05574</name>
</gene>
<dbReference type="InterPro" id="IPR006222">
    <property type="entry name" value="GCVT_N"/>
</dbReference>
<dbReference type="GO" id="GO:0032259">
    <property type="term" value="P:methylation"/>
    <property type="evidence" value="ECO:0007669"/>
    <property type="project" value="UniProtKB-KW"/>
</dbReference>
<dbReference type="EC" id="2.1.2.10" evidence="4"/>
<evidence type="ECO:0000256" key="6">
    <source>
        <dbReference type="ARBA" id="ARBA00022679"/>
    </source>
</evidence>
<evidence type="ECO:0000256" key="1">
    <source>
        <dbReference type="ARBA" id="ARBA00004173"/>
    </source>
</evidence>
<evidence type="ECO:0000256" key="5">
    <source>
        <dbReference type="ARBA" id="ARBA00022576"/>
    </source>
</evidence>
<dbReference type="Gene3D" id="3.30.70.1400">
    <property type="entry name" value="Aminomethyltransferase beta-barrel domains"/>
    <property type="match status" value="1"/>
</dbReference>
<dbReference type="HOGENOM" id="CLU_007884_10_0_1"/>
<dbReference type="PANTHER" id="PTHR43757:SF2">
    <property type="entry name" value="AMINOMETHYLTRANSFERASE, MITOCHONDRIAL"/>
    <property type="match status" value="1"/>
</dbReference>
<evidence type="ECO:0000256" key="8">
    <source>
        <dbReference type="ARBA" id="ARBA00023128"/>
    </source>
</evidence>
<dbReference type="OMA" id="MPVQYPA"/>